<organism evidence="2 3">
    <name type="scientific">Paenibacillus mucilaginosus K02</name>
    <dbReference type="NCBI Taxonomy" id="997761"/>
    <lineage>
        <taxon>Bacteria</taxon>
        <taxon>Bacillati</taxon>
        <taxon>Bacillota</taxon>
        <taxon>Bacilli</taxon>
        <taxon>Bacillales</taxon>
        <taxon>Paenibacillaceae</taxon>
        <taxon>Paenibacillus</taxon>
    </lineage>
</organism>
<feature type="region of interest" description="Disordered" evidence="1">
    <location>
        <begin position="67"/>
        <end position="91"/>
    </location>
</feature>
<sequence>MRHSENGGDSFVIKTVWLGLLLALNPAADQTAPQPVDVADYYGTNPTLGDTSFAKTVSPHAGVPQFRVQGANPQQQADPTDGRWGDPGDVPVYRPAVAPANENQGSHWLGLAGLLGLLGLRRGRAKRPASPTEEG</sequence>
<evidence type="ECO:0008006" key="4">
    <source>
        <dbReference type="Google" id="ProtNLM"/>
    </source>
</evidence>
<dbReference type="Proteomes" id="UP000007392">
    <property type="component" value="Chromosome"/>
</dbReference>
<gene>
    <name evidence="2" type="ORF">B2K_23850</name>
</gene>
<dbReference type="HOGENOM" id="CLU_2001586_0_0_9"/>
<dbReference type="EMBL" id="CP003422">
    <property type="protein sequence ID" value="AFH63681.2"/>
    <property type="molecule type" value="Genomic_DNA"/>
</dbReference>
<reference evidence="2 3" key="1">
    <citation type="submission" date="2013-06" db="EMBL/GenBank/DDBJ databases">
        <title>Complete genome sequence of Paenibacillus mucilaginosus K02.</title>
        <authorList>
            <person name="Xiao B."/>
            <person name="Sun L."/>
            <person name="Xiao L."/>
            <person name="Lian B."/>
        </authorList>
    </citation>
    <scope>NUCLEOTIDE SEQUENCE [LARGE SCALE GENOMIC DNA]</scope>
    <source>
        <strain evidence="2 3">K02</strain>
    </source>
</reference>
<evidence type="ECO:0000256" key="1">
    <source>
        <dbReference type="SAM" id="MobiDB-lite"/>
    </source>
</evidence>
<accession>I0BMT4</accession>
<evidence type="ECO:0000313" key="3">
    <source>
        <dbReference type="Proteomes" id="UP000007392"/>
    </source>
</evidence>
<protein>
    <recommendedName>
        <fullName evidence="4">MYXO-CTERM domain-containing protein</fullName>
    </recommendedName>
</protein>
<name>I0BMT4_9BACL</name>
<proteinExistence type="predicted"/>
<evidence type="ECO:0000313" key="2">
    <source>
        <dbReference type="EMBL" id="AFH63681.2"/>
    </source>
</evidence>
<dbReference type="KEGG" id="pmw:B2K_23850"/>
<dbReference type="AlphaFoldDB" id="I0BMT4"/>